<evidence type="ECO:0008006" key="4">
    <source>
        <dbReference type="Google" id="ProtNLM"/>
    </source>
</evidence>
<dbReference type="EMBL" id="CP014229">
    <property type="protein sequence ID" value="AMD89928.1"/>
    <property type="molecule type" value="Genomic_DNA"/>
</dbReference>
<dbReference type="Pfam" id="PF16143">
    <property type="entry name" value="DUF4851"/>
    <property type="match status" value="1"/>
</dbReference>
<gene>
    <name evidence="2" type="ORF">AXF13_07245</name>
</gene>
<sequence>MAIKHMRLFCVAALVLLMTGCNAAQQRGMLGSAYVSTTRPAISLEAKNMPLLTAGQGSVNLTWSGMMGGLPIRVWLAVYGTGDISPMAVVAQAEVPQGWYWDGIMRRPFSVDEGVEVFDGVGYQACTYIVDNGHDPFGALVADKTTTGQPVRWLARGFAARYNFNDDKIIMEYREPLPAGIESLSALPLGAADTLRAFEQRARETFSVGPVPSDLSQLRQGYAQGVQWQYMDENFLGTVSKYDFFNAN</sequence>
<evidence type="ECO:0000313" key="2">
    <source>
        <dbReference type="EMBL" id="AMD89928.1"/>
    </source>
</evidence>
<dbReference type="InterPro" id="IPR032323">
    <property type="entry name" value="DUF4851"/>
</dbReference>
<reference evidence="3" key="1">
    <citation type="submission" date="2016-02" db="EMBL/GenBank/DDBJ databases">
        <authorList>
            <person name="Holder M.E."/>
            <person name="Ajami N.J."/>
            <person name="Petrosino J.F."/>
        </authorList>
    </citation>
    <scope>NUCLEOTIDE SEQUENCE [LARGE SCALE GENOMIC DNA]</scope>
    <source>
        <strain evidence="3">CCUG 45958</strain>
    </source>
</reference>
<name>A0A109W472_9BACT</name>
<organism evidence="2 3">
    <name type="scientific">Desulfovibrio fairfieldensis</name>
    <dbReference type="NCBI Taxonomy" id="44742"/>
    <lineage>
        <taxon>Bacteria</taxon>
        <taxon>Pseudomonadati</taxon>
        <taxon>Thermodesulfobacteriota</taxon>
        <taxon>Desulfovibrionia</taxon>
        <taxon>Desulfovibrionales</taxon>
        <taxon>Desulfovibrionaceae</taxon>
        <taxon>Desulfovibrio</taxon>
    </lineage>
</organism>
<accession>A0A109W472</accession>
<dbReference type="PROSITE" id="PS51257">
    <property type="entry name" value="PROKAR_LIPOPROTEIN"/>
    <property type="match status" value="1"/>
</dbReference>
<dbReference type="AlphaFoldDB" id="A0A109W472"/>
<proteinExistence type="predicted"/>
<evidence type="ECO:0000256" key="1">
    <source>
        <dbReference type="SAM" id="SignalP"/>
    </source>
</evidence>
<feature type="signal peptide" evidence="1">
    <location>
        <begin position="1"/>
        <end position="23"/>
    </location>
</feature>
<keyword evidence="3" id="KW-1185">Reference proteome</keyword>
<feature type="chain" id="PRO_5007141289" description="DUF4851 domain-containing protein" evidence="1">
    <location>
        <begin position="24"/>
        <end position="248"/>
    </location>
</feature>
<protein>
    <recommendedName>
        <fullName evidence="4">DUF4851 domain-containing protein</fullName>
    </recommendedName>
</protein>
<dbReference type="KEGG" id="dfi:AXF13_07245"/>
<dbReference type="RefSeq" id="WP_009301501.1">
    <property type="nucleotide sequence ID" value="NZ_CP014229.1"/>
</dbReference>
<keyword evidence="1" id="KW-0732">Signal</keyword>
<evidence type="ECO:0000313" key="3">
    <source>
        <dbReference type="Proteomes" id="UP000069241"/>
    </source>
</evidence>
<dbReference type="Proteomes" id="UP000069241">
    <property type="component" value="Chromosome"/>
</dbReference>